<dbReference type="EMBL" id="MU274157">
    <property type="protein sequence ID" value="KAI0026838.1"/>
    <property type="molecule type" value="Genomic_DNA"/>
</dbReference>
<organism evidence="1 2">
    <name type="scientific">Vararia minispora EC-137</name>
    <dbReference type="NCBI Taxonomy" id="1314806"/>
    <lineage>
        <taxon>Eukaryota</taxon>
        <taxon>Fungi</taxon>
        <taxon>Dikarya</taxon>
        <taxon>Basidiomycota</taxon>
        <taxon>Agaricomycotina</taxon>
        <taxon>Agaricomycetes</taxon>
        <taxon>Russulales</taxon>
        <taxon>Lachnocladiaceae</taxon>
        <taxon>Vararia</taxon>
    </lineage>
</organism>
<reference evidence="1" key="1">
    <citation type="submission" date="2021-02" db="EMBL/GenBank/DDBJ databases">
        <authorList>
            <consortium name="DOE Joint Genome Institute"/>
            <person name="Ahrendt S."/>
            <person name="Looney B.P."/>
            <person name="Miyauchi S."/>
            <person name="Morin E."/>
            <person name="Drula E."/>
            <person name="Courty P.E."/>
            <person name="Chicoki N."/>
            <person name="Fauchery L."/>
            <person name="Kohler A."/>
            <person name="Kuo A."/>
            <person name="Labutti K."/>
            <person name="Pangilinan J."/>
            <person name="Lipzen A."/>
            <person name="Riley R."/>
            <person name="Andreopoulos W."/>
            <person name="He G."/>
            <person name="Johnson J."/>
            <person name="Barry K.W."/>
            <person name="Grigoriev I.V."/>
            <person name="Nagy L."/>
            <person name="Hibbett D."/>
            <person name="Henrissat B."/>
            <person name="Matheny P.B."/>
            <person name="Labbe J."/>
            <person name="Martin F."/>
        </authorList>
    </citation>
    <scope>NUCLEOTIDE SEQUENCE</scope>
    <source>
        <strain evidence="1">EC-137</strain>
    </source>
</reference>
<proteinExistence type="predicted"/>
<reference evidence="1" key="2">
    <citation type="journal article" date="2022" name="New Phytol.">
        <title>Evolutionary transition to the ectomycorrhizal habit in the genomes of a hyperdiverse lineage of mushroom-forming fungi.</title>
        <authorList>
            <person name="Looney B."/>
            <person name="Miyauchi S."/>
            <person name="Morin E."/>
            <person name="Drula E."/>
            <person name="Courty P.E."/>
            <person name="Kohler A."/>
            <person name="Kuo A."/>
            <person name="LaButti K."/>
            <person name="Pangilinan J."/>
            <person name="Lipzen A."/>
            <person name="Riley R."/>
            <person name="Andreopoulos W."/>
            <person name="He G."/>
            <person name="Johnson J."/>
            <person name="Nolan M."/>
            <person name="Tritt A."/>
            <person name="Barry K.W."/>
            <person name="Grigoriev I.V."/>
            <person name="Nagy L.G."/>
            <person name="Hibbett D."/>
            <person name="Henrissat B."/>
            <person name="Matheny P.B."/>
            <person name="Labbe J."/>
            <person name="Martin F.M."/>
        </authorList>
    </citation>
    <scope>NUCLEOTIDE SEQUENCE</scope>
    <source>
        <strain evidence="1">EC-137</strain>
    </source>
</reference>
<protein>
    <submittedName>
        <fullName evidence="1">Uncharacterized protein</fullName>
    </submittedName>
</protein>
<accession>A0ACB8Q5I1</accession>
<evidence type="ECO:0000313" key="1">
    <source>
        <dbReference type="EMBL" id="KAI0026838.1"/>
    </source>
</evidence>
<comment type="caution">
    <text evidence="1">The sequence shown here is derived from an EMBL/GenBank/DDBJ whole genome shotgun (WGS) entry which is preliminary data.</text>
</comment>
<sequence length="313" mass="34517">MLRLDQPRILTCNMCWLGHFFSLAFSLRAFAPAPRVPSLRSFCLLSPYRHYLTHPALSPPLTVHGRGETNHSDRDSESLSHPPSSARNDRRPHSRACDATELRTKIQIDAAPAYMRALVPSSSPSVTPSVRAPLFLAQSPEPLSIARALPSSEEPCVSSTSLARAGLSIFQLLTPSPSASLTGLMPMACLQSALSQSLPQTAKGICESCSPSKSAVGKRKASETGCNSSIDSILEQRNKRRRKEALETRQRHSDTADKVILAAAEVQRLKYAIIHCTCEESEKLLYEDLKEALRRLSKLNKELQQLSELPHWV</sequence>
<dbReference type="Proteomes" id="UP000814128">
    <property type="component" value="Unassembled WGS sequence"/>
</dbReference>
<evidence type="ECO:0000313" key="2">
    <source>
        <dbReference type="Proteomes" id="UP000814128"/>
    </source>
</evidence>
<keyword evidence="2" id="KW-1185">Reference proteome</keyword>
<gene>
    <name evidence="1" type="ORF">K488DRAFT_91798</name>
</gene>
<name>A0ACB8Q5I1_9AGAM</name>